<feature type="transmembrane region" description="Helical" evidence="1">
    <location>
        <begin position="203"/>
        <end position="221"/>
    </location>
</feature>
<gene>
    <name evidence="2" type="ORF">SAMN02745110_02353</name>
</gene>
<dbReference type="AlphaFoldDB" id="A0A1T4QDF4"/>
<keyword evidence="1" id="KW-1133">Transmembrane helix</keyword>
<name>A0A1T4QDF4_9FIRM</name>
<feature type="transmembrane region" description="Helical" evidence="1">
    <location>
        <begin position="113"/>
        <end position="131"/>
    </location>
</feature>
<feature type="transmembrane region" description="Helical" evidence="1">
    <location>
        <begin position="178"/>
        <end position="197"/>
    </location>
</feature>
<sequence>MRKYIDYMKIGIKEHMVYSSSIWATFLSKVVYLYMQFALWNALFASNAEKSLALNHEETIRYIIVATVLSTIMECNVIGWINSEIQTGNIANQLIRPMDFRTMIFSKHFGTTLIKTVLYCIPLCVVTGVAFHKPIVCDGQLGFGFVSIILAFIIQFLYSLIIGLMAFWLIVTWPLNMLLAAIYKLLSGSWIPVAMFPDLLGKINAFLPFRAIYSIPVTIITTPMSQENILRNLIVQIVWIVILYIVMTVTWRIGKKKLIVQGG</sequence>
<organism evidence="2 3">
    <name type="scientific">Eubacterium ruminantium</name>
    <dbReference type="NCBI Taxonomy" id="42322"/>
    <lineage>
        <taxon>Bacteria</taxon>
        <taxon>Bacillati</taxon>
        <taxon>Bacillota</taxon>
        <taxon>Clostridia</taxon>
        <taxon>Eubacteriales</taxon>
        <taxon>Eubacteriaceae</taxon>
        <taxon>Eubacterium</taxon>
    </lineage>
</organism>
<protein>
    <submittedName>
        <fullName evidence="2">ABC-type uncharacterized transport system, permease component</fullName>
    </submittedName>
</protein>
<feature type="transmembrane region" description="Helical" evidence="1">
    <location>
        <begin position="60"/>
        <end position="81"/>
    </location>
</feature>
<dbReference type="Pfam" id="PF06182">
    <property type="entry name" value="ABC2_membrane_6"/>
    <property type="match status" value="1"/>
</dbReference>
<dbReference type="PANTHER" id="PTHR36832:SF1">
    <property type="entry name" value="SLR1174 PROTEIN"/>
    <property type="match status" value="1"/>
</dbReference>
<proteinExistence type="predicted"/>
<feature type="transmembrane region" description="Helical" evidence="1">
    <location>
        <begin position="233"/>
        <end position="253"/>
    </location>
</feature>
<dbReference type="RefSeq" id="WP_078788145.1">
    <property type="nucleotide sequence ID" value="NZ_FMTO01000023.1"/>
</dbReference>
<dbReference type="OrthoDB" id="8582979at2"/>
<dbReference type="Proteomes" id="UP000189857">
    <property type="component" value="Unassembled WGS sequence"/>
</dbReference>
<accession>A0A1T4QDF4</accession>
<keyword evidence="1" id="KW-0472">Membrane</keyword>
<reference evidence="2 3" key="1">
    <citation type="submission" date="2017-02" db="EMBL/GenBank/DDBJ databases">
        <authorList>
            <person name="Peterson S.W."/>
        </authorList>
    </citation>
    <scope>NUCLEOTIDE SEQUENCE [LARGE SCALE GENOMIC DNA]</scope>
    <source>
        <strain evidence="2 3">ATCC 17233</strain>
    </source>
</reference>
<keyword evidence="1" id="KW-0812">Transmembrane</keyword>
<evidence type="ECO:0000313" key="2">
    <source>
        <dbReference type="EMBL" id="SKA01656.1"/>
    </source>
</evidence>
<keyword evidence="3" id="KW-1185">Reference proteome</keyword>
<feature type="transmembrane region" description="Helical" evidence="1">
    <location>
        <begin position="21"/>
        <end position="40"/>
    </location>
</feature>
<feature type="transmembrane region" description="Helical" evidence="1">
    <location>
        <begin position="143"/>
        <end position="171"/>
    </location>
</feature>
<dbReference type="InterPro" id="IPR010390">
    <property type="entry name" value="ABC-2_transporter-like"/>
</dbReference>
<dbReference type="EMBL" id="FUXA01000019">
    <property type="protein sequence ID" value="SKA01656.1"/>
    <property type="molecule type" value="Genomic_DNA"/>
</dbReference>
<evidence type="ECO:0000313" key="3">
    <source>
        <dbReference type="Proteomes" id="UP000189857"/>
    </source>
</evidence>
<evidence type="ECO:0000256" key="1">
    <source>
        <dbReference type="SAM" id="Phobius"/>
    </source>
</evidence>
<dbReference type="PANTHER" id="PTHR36832">
    <property type="entry name" value="SLR1174 PROTEIN-RELATED"/>
    <property type="match status" value="1"/>
</dbReference>